<dbReference type="GO" id="GO:0008146">
    <property type="term" value="F:sulfotransferase activity"/>
    <property type="evidence" value="ECO:0007669"/>
    <property type="project" value="InterPro"/>
</dbReference>
<keyword evidence="1" id="KW-0808">Transferase</keyword>
<dbReference type="Gene3D" id="3.40.50.300">
    <property type="entry name" value="P-loop containing nucleotide triphosphate hydrolases"/>
    <property type="match status" value="1"/>
</dbReference>
<name>A0A2A4T516_9DELT</name>
<accession>A0A2A4T516</accession>
<dbReference type="AlphaFoldDB" id="A0A2A4T516"/>
<dbReference type="GO" id="GO:0016020">
    <property type="term" value="C:membrane"/>
    <property type="evidence" value="ECO:0007669"/>
    <property type="project" value="InterPro"/>
</dbReference>
<dbReference type="SUPFAM" id="SSF52540">
    <property type="entry name" value="P-loop containing nucleoside triphosphate hydrolases"/>
    <property type="match status" value="1"/>
</dbReference>
<organism evidence="1 2">
    <name type="scientific">SAR324 cluster bacterium</name>
    <dbReference type="NCBI Taxonomy" id="2024889"/>
    <lineage>
        <taxon>Bacteria</taxon>
        <taxon>Deltaproteobacteria</taxon>
        <taxon>SAR324 cluster</taxon>
    </lineage>
</organism>
<dbReference type="Pfam" id="PF03567">
    <property type="entry name" value="Sulfotransfer_2"/>
    <property type="match status" value="1"/>
</dbReference>
<comment type="caution">
    <text evidence="1">The sequence shown here is derived from an EMBL/GenBank/DDBJ whole genome shotgun (WGS) entry which is preliminary data.</text>
</comment>
<dbReference type="InterPro" id="IPR027417">
    <property type="entry name" value="P-loop_NTPase"/>
</dbReference>
<evidence type="ECO:0000313" key="2">
    <source>
        <dbReference type="Proteomes" id="UP000218113"/>
    </source>
</evidence>
<proteinExistence type="predicted"/>
<sequence length="219" mass="26267">MLISYSHKFIFFHISKVAGLSIRDAIEPYATELDRFKIPRPPKEKNNQPNPLYNIWKFYLLHAKASDAQKELPDEIFNKFYKFAFVRNPWDWQISMYYFILKEKTHIRHQLVQSMKGFDEYLEWVIETKKPFPRGTTKLQKEVITDSEGNMLVDFVGKFETLGADFQQVCRTLGIEAALPHLNNTKHRDYRSYYNDKTKKMVAEHFKEDIETFEYHFDF</sequence>
<dbReference type="Proteomes" id="UP000218113">
    <property type="component" value="Unassembled WGS sequence"/>
</dbReference>
<dbReference type="EMBL" id="NVSR01000030">
    <property type="protein sequence ID" value="PCI28602.1"/>
    <property type="molecule type" value="Genomic_DNA"/>
</dbReference>
<evidence type="ECO:0000313" key="1">
    <source>
        <dbReference type="EMBL" id="PCI28602.1"/>
    </source>
</evidence>
<reference evidence="2" key="1">
    <citation type="submission" date="2017-08" db="EMBL/GenBank/DDBJ databases">
        <title>A dynamic microbial community with high functional redundancy inhabits the cold, oxic subseafloor aquifer.</title>
        <authorList>
            <person name="Tully B.J."/>
            <person name="Wheat C.G."/>
            <person name="Glazer B.T."/>
            <person name="Huber J.A."/>
        </authorList>
    </citation>
    <scope>NUCLEOTIDE SEQUENCE [LARGE SCALE GENOMIC DNA]</scope>
</reference>
<protein>
    <submittedName>
        <fullName evidence="1">Sulfotransferase</fullName>
    </submittedName>
</protein>
<dbReference type="InterPro" id="IPR005331">
    <property type="entry name" value="Sulfotransferase"/>
</dbReference>
<gene>
    <name evidence="1" type="ORF">COB67_06050</name>
</gene>